<evidence type="ECO:0000256" key="1">
    <source>
        <dbReference type="ARBA" id="ARBA00001561"/>
    </source>
</evidence>
<dbReference type="InterPro" id="IPR002477">
    <property type="entry name" value="Peptidoglycan-bd-like"/>
</dbReference>
<keyword evidence="4" id="KW-0378">Hydrolase</keyword>
<name>A0A494W292_9SPHI</name>
<protein>
    <recommendedName>
        <fullName evidence="3">N-acetylmuramoyl-L-alanine amidase</fullName>
        <ecNumber evidence="3">3.5.1.28</ecNumber>
    </recommendedName>
</protein>
<evidence type="ECO:0000313" key="8">
    <source>
        <dbReference type="EMBL" id="AYL97635.1"/>
    </source>
</evidence>
<keyword evidence="5" id="KW-0961">Cell wall biogenesis/degradation</keyword>
<dbReference type="SMART" id="SM00644">
    <property type="entry name" value="Ami_2"/>
    <property type="match status" value="1"/>
</dbReference>
<comment type="catalytic activity">
    <reaction evidence="1">
        <text>Hydrolyzes the link between N-acetylmuramoyl residues and L-amino acid residues in certain cell-wall glycopeptides.</text>
        <dbReference type="EC" id="3.5.1.28"/>
    </reaction>
</comment>
<dbReference type="GO" id="GO:0009253">
    <property type="term" value="P:peptidoglycan catabolic process"/>
    <property type="evidence" value="ECO:0007669"/>
    <property type="project" value="InterPro"/>
</dbReference>
<feature type="region of interest" description="Disordered" evidence="6">
    <location>
        <begin position="189"/>
        <end position="211"/>
    </location>
</feature>
<dbReference type="EMBL" id="CP032869">
    <property type="protein sequence ID" value="AYL97635.1"/>
    <property type="molecule type" value="Genomic_DNA"/>
</dbReference>
<dbReference type="InterPro" id="IPR002502">
    <property type="entry name" value="Amidase_domain"/>
</dbReference>
<evidence type="ECO:0000256" key="2">
    <source>
        <dbReference type="ARBA" id="ARBA00007553"/>
    </source>
</evidence>
<evidence type="ECO:0000256" key="6">
    <source>
        <dbReference type="SAM" id="MobiDB-lite"/>
    </source>
</evidence>
<dbReference type="Proteomes" id="UP000270046">
    <property type="component" value="Chromosome"/>
</dbReference>
<accession>A0A494W292</accession>
<dbReference type="RefSeq" id="WP_119405924.1">
    <property type="nucleotide sequence ID" value="NZ_CP032869.1"/>
</dbReference>
<dbReference type="Gene3D" id="3.40.80.10">
    <property type="entry name" value="Peptidoglycan recognition protein-like"/>
    <property type="match status" value="1"/>
</dbReference>
<dbReference type="SUPFAM" id="SSF47090">
    <property type="entry name" value="PGBD-like"/>
    <property type="match status" value="1"/>
</dbReference>
<dbReference type="AlphaFoldDB" id="A0A494W292"/>
<reference evidence="8 9" key="1">
    <citation type="submission" date="2018-10" db="EMBL/GenBank/DDBJ databases">
        <title>Genome sequencing of Mucilaginibacter sp. HYN0043.</title>
        <authorList>
            <person name="Kim M."/>
            <person name="Yi H."/>
        </authorList>
    </citation>
    <scope>NUCLEOTIDE SEQUENCE [LARGE SCALE GENOMIC DNA]</scope>
    <source>
        <strain evidence="8 9">HYN0043</strain>
    </source>
</reference>
<keyword evidence="9" id="KW-1185">Reference proteome</keyword>
<dbReference type="OrthoDB" id="9812621at2"/>
<dbReference type="InterPro" id="IPR036365">
    <property type="entry name" value="PGBD-like_sf"/>
</dbReference>
<evidence type="ECO:0000313" key="9">
    <source>
        <dbReference type="Proteomes" id="UP000270046"/>
    </source>
</evidence>
<feature type="domain" description="N-acetylmuramoyl-L-alanine amidase" evidence="7">
    <location>
        <begin position="24"/>
        <end position="167"/>
    </location>
</feature>
<dbReference type="EC" id="3.5.1.28" evidence="3"/>
<gene>
    <name evidence="8" type="ORF">HYN43_021100</name>
</gene>
<comment type="similarity">
    <text evidence="2">Belongs to the N-acetylmuramoyl-L-alanine amidase 2 family.</text>
</comment>
<evidence type="ECO:0000256" key="4">
    <source>
        <dbReference type="ARBA" id="ARBA00022801"/>
    </source>
</evidence>
<sequence>MAFSLTWLPTVLRSAGLKVAECDGWQTRGVGDVGEIIGIICHHTGNTDRTRNMPTLNALIHGRTDPTPLSGPLAQLGLGRDGTYYVVAAGKANHAGAGSFEGTTAGNTHFIGIEAENTGGQNDSPWPAIQIDAYERGVAAILKHLGKGAKNCIAHKEWAPHRKTDPDFDMVPFRAALADLLARDVPAREPIPAAEPTPTARPTLRRGGNNNPVFVKQLQQKLKIDDDGVFGGGTEAAVRAFQRNHNLVPDGIFGPKSWQILDSVA</sequence>
<dbReference type="InterPro" id="IPR051206">
    <property type="entry name" value="NAMLAA_amidase_2"/>
</dbReference>
<dbReference type="GO" id="GO:0009254">
    <property type="term" value="P:peptidoglycan turnover"/>
    <property type="evidence" value="ECO:0007669"/>
    <property type="project" value="TreeGrafter"/>
</dbReference>
<dbReference type="Pfam" id="PF01510">
    <property type="entry name" value="Amidase_2"/>
    <property type="match status" value="1"/>
</dbReference>
<dbReference type="KEGG" id="muh:HYN43_021100"/>
<dbReference type="PANTHER" id="PTHR30417">
    <property type="entry name" value="N-ACETYLMURAMOYL-L-ALANINE AMIDASE AMID"/>
    <property type="match status" value="1"/>
</dbReference>
<dbReference type="SUPFAM" id="SSF55846">
    <property type="entry name" value="N-acetylmuramoyl-L-alanine amidase-like"/>
    <property type="match status" value="1"/>
</dbReference>
<dbReference type="Pfam" id="PF01471">
    <property type="entry name" value="PG_binding_1"/>
    <property type="match status" value="1"/>
</dbReference>
<dbReference type="PANTHER" id="PTHR30417:SF1">
    <property type="entry name" value="N-ACETYLMURAMOYL-L-ALANINE AMIDASE AMID"/>
    <property type="match status" value="1"/>
</dbReference>
<dbReference type="InterPro" id="IPR036366">
    <property type="entry name" value="PGBDSf"/>
</dbReference>
<dbReference type="GO" id="GO:0071555">
    <property type="term" value="P:cell wall organization"/>
    <property type="evidence" value="ECO:0007669"/>
    <property type="project" value="UniProtKB-KW"/>
</dbReference>
<dbReference type="InterPro" id="IPR036505">
    <property type="entry name" value="Amidase/PGRP_sf"/>
</dbReference>
<evidence type="ECO:0000256" key="5">
    <source>
        <dbReference type="ARBA" id="ARBA00023316"/>
    </source>
</evidence>
<organism evidence="8 9">
    <name type="scientific">Mucilaginibacter celer</name>
    <dbReference type="NCBI Taxonomy" id="2305508"/>
    <lineage>
        <taxon>Bacteria</taxon>
        <taxon>Pseudomonadati</taxon>
        <taxon>Bacteroidota</taxon>
        <taxon>Sphingobacteriia</taxon>
        <taxon>Sphingobacteriales</taxon>
        <taxon>Sphingobacteriaceae</taxon>
        <taxon>Mucilaginibacter</taxon>
    </lineage>
</organism>
<feature type="compositionally biased region" description="Low complexity" evidence="6">
    <location>
        <begin position="189"/>
        <end position="206"/>
    </location>
</feature>
<evidence type="ECO:0000256" key="3">
    <source>
        <dbReference type="ARBA" id="ARBA00011901"/>
    </source>
</evidence>
<dbReference type="GO" id="GO:0008745">
    <property type="term" value="F:N-acetylmuramoyl-L-alanine amidase activity"/>
    <property type="evidence" value="ECO:0007669"/>
    <property type="project" value="UniProtKB-EC"/>
</dbReference>
<evidence type="ECO:0000259" key="7">
    <source>
        <dbReference type="SMART" id="SM00644"/>
    </source>
</evidence>
<proteinExistence type="inferred from homology"/>
<dbReference type="Gene3D" id="1.10.101.10">
    <property type="entry name" value="PGBD-like superfamily/PGBD"/>
    <property type="match status" value="1"/>
</dbReference>